<dbReference type="EMBL" id="AMEQ01000024">
    <property type="protein sequence ID" value="EKY01714.1"/>
    <property type="molecule type" value="Genomic_DNA"/>
</dbReference>
<dbReference type="AlphaFoldDB" id="L1NDY4"/>
<proteinExistence type="predicted"/>
<dbReference type="STRING" id="1127696.HMPREF9134_00774"/>
<gene>
    <name evidence="2" type="ORF">HMPREF9134_00774</name>
</gene>
<dbReference type="HOGENOM" id="CLU_2808776_0_0_10"/>
<keyword evidence="1" id="KW-1133">Transmembrane helix</keyword>
<feature type="transmembrane region" description="Helical" evidence="1">
    <location>
        <begin position="39"/>
        <end position="62"/>
    </location>
</feature>
<feature type="transmembrane region" description="Helical" evidence="1">
    <location>
        <begin position="12"/>
        <end position="33"/>
    </location>
</feature>
<accession>L1NDY4</accession>
<dbReference type="Proteomes" id="UP000010408">
    <property type="component" value="Unassembled WGS sequence"/>
</dbReference>
<name>L1NDY4_9PORP</name>
<reference evidence="2 3" key="1">
    <citation type="submission" date="2012-05" db="EMBL/GenBank/DDBJ databases">
        <authorList>
            <person name="Weinstock G."/>
            <person name="Sodergren E."/>
            <person name="Lobos E.A."/>
            <person name="Fulton L."/>
            <person name="Fulton R."/>
            <person name="Courtney L."/>
            <person name="Fronick C."/>
            <person name="O'Laughlin M."/>
            <person name="Godfrey J."/>
            <person name="Wilson R.M."/>
            <person name="Miner T."/>
            <person name="Farmer C."/>
            <person name="Delehaunty K."/>
            <person name="Cordes M."/>
            <person name="Minx P."/>
            <person name="Tomlinson C."/>
            <person name="Chen J."/>
            <person name="Wollam A."/>
            <person name="Pepin K.H."/>
            <person name="Bhonagiri V."/>
            <person name="Zhang X."/>
            <person name="Suruliraj S."/>
            <person name="Warren W."/>
            <person name="Mitreva M."/>
            <person name="Mardis E.R."/>
            <person name="Wilson R.K."/>
        </authorList>
    </citation>
    <scope>NUCLEOTIDE SEQUENCE [LARGE SCALE GENOMIC DNA]</scope>
    <source>
        <strain evidence="2 3">F0037</strain>
    </source>
</reference>
<keyword evidence="1" id="KW-0812">Transmembrane</keyword>
<comment type="caution">
    <text evidence="2">The sequence shown here is derived from an EMBL/GenBank/DDBJ whole genome shotgun (WGS) entry which is preliminary data.</text>
</comment>
<evidence type="ECO:0000313" key="3">
    <source>
        <dbReference type="Proteomes" id="UP000010408"/>
    </source>
</evidence>
<keyword evidence="1" id="KW-0472">Membrane</keyword>
<evidence type="ECO:0000256" key="1">
    <source>
        <dbReference type="SAM" id="Phobius"/>
    </source>
</evidence>
<protein>
    <submittedName>
        <fullName evidence="2">Uncharacterized protein</fullName>
    </submittedName>
</protein>
<evidence type="ECO:0000313" key="2">
    <source>
        <dbReference type="EMBL" id="EKY01714.1"/>
    </source>
</evidence>
<sequence>MPSKLLNGRGLIGYVAIHRSGFLYFVLVSPMASSTPSPLFSLVLTLPFCTLMAMVMFLTIPLEYPLA</sequence>
<dbReference type="PATRIC" id="fig|1127696.3.peg.691"/>
<organism evidence="2 3">
    <name type="scientific">Porphyromonas catoniae F0037</name>
    <dbReference type="NCBI Taxonomy" id="1127696"/>
    <lineage>
        <taxon>Bacteria</taxon>
        <taxon>Pseudomonadati</taxon>
        <taxon>Bacteroidota</taxon>
        <taxon>Bacteroidia</taxon>
        <taxon>Bacteroidales</taxon>
        <taxon>Porphyromonadaceae</taxon>
        <taxon>Porphyromonas</taxon>
    </lineage>
</organism>